<feature type="transmembrane region" description="Helical" evidence="9">
    <location>
        <begin position="195"/>
        <end position="214"/>
    </location>
</feature>
<dbReference type="OMA" id="SWIVPLQ"/>
<evidence type="ECO:0000256" key="1">
    <source>
        <dbReference type="ARBA" id="ARBA00004141"/>
    </source>
</evidence>
<feature type="transmembrane region" description="Helical" evidence="9">
    <location>
        <begin position="235"/>
        <end position="253"/>
    </location>
</feature>
<keyword evidence="12" id="KW-1185">Reference proteome</keyword>
<evidence type="ECO:0000256" key="9">
    <source>
        <dbReference type="SAM" id="Phobius"/>
    </source>
</evidence>
<organism evidence="11 12">
    <name type="scientific">Magallana gigas</name>
    <name type="common">Pacific oyster</name>
    <name type="synonym">Crassostrea gigas</name>
    <dbReference type="NCBI Taxonomy" id="29159"/>
    <lineage>
        <taxon>Eukaryota</taxon>
        <taxon>Metazoa</taxon>
        <taxon>Spiralia</taxon>
        <taxon>Lophotrochozoa</taxon>
        <taxon>Mollusca</taxon>
        <taxon>Bivalvia</taxon>
        <taxon>Autobranchia</taxon>
        <taxon>Pteriomorphia</taxon>
        <taxon>Ostreida</taxon>
        <taxon>Ostreoidea</taxon>
        <taxon>Ostreidae</taxon>
        <taxon>Magallana</taxon>
    </lineage>
</organism>
<dbReference type="GO" id="GO:0005886">
    <property type="term" value="C:plasma membrane"/>
    <property type="evidence" value="ECO:0007669"/>
    <property type="project" value="TreeGrafter"/>
</dbReference>
<feature type="transmembrane region" description="Helical" evidence="9">
    <location>
        <begin position="101"/>
        <end position="129"/>
    </location>
</feature>
<evidence type="ECO:0000259" key="10">
    <source>
        <dbReference type="PROSITE" id="PS50261"/>
    </source>
</evidence>
<dbReference type="PROSITE" id="PS50261">
    <property type="entry name" value="G_PROTEIN_RECEP_F2_4"/>
    <property type="match status" value="1"/>
</dbReference>
<accession>A0A8W8N4R6</accession>
<dbReference type="OrthoDB" id="100006at2759"/>
<name>A0A8W8N4R6_MAGGI</name>
<feature type="transmembrane region" description="Helical" evidence="9">
    <location>
        <begin position="22"/>
        <end position="47"/>
    </location>
</feature>
<proteinExistence type="predicted"/>
<evidence type="ECO:0000313" key="12">
    <source>
        <dbReference type="Proteomes" id="UP000005408"/>
    </source>
</evidence>
<dbReference type="SUPFAM" id="SSF81321">
    <property type="entry name" value="Family A G protein-coupled receptor-like"/>
    <property type="match status" value="1"/>
</dbReference>
<dbReference type="PANTHER" id="PTHR23112:SF47">
    <property type="entry name" value="G-PROTEIN COUPLED RECEPTOR 157"/>
    <property type="match status" value="1"/>
</dbReference>
<dbReference type="InterPro" id="IPR022340">
    <property type="entry name" value="GPCR_GCR1_put"/>
</dbReference>
<feature type="domain" description="G-protein coupled receptors family 2 profile 2" evidence="10">
    <location>
        <begin position="23"/>
        <end position="293"/>
    </location>
</feature>
<evidence type="ECO:0000256" key="7">
    <source>
        <dbReference type="ARBA" id="ARBA00023224"/>
    </source>
</evidence>
<dbReference type="Proteomes" id="UP000005408">
    <property type="component" value="Unassembled WGS sequence"/>
</dbReference>
<dbReference type="AlphaFoldDB" id="A0A8W8N4R6"/>
<feature type="transmembrane region" description="Helical" evidence="9">
    <location>
        <begin position="141"/>
        <end position="160"/>
    </location>
</feature>
<keyword evidence="2 9" id="KW-0812">Transmembrane</keyword>
<keyword evidence="6" id="KW-0675">Receptor</keyword>
<feature type="region of interest" description="Disordered" evidence="8">
    <location>
        <begin position="316"/>
        <end position="343"/>
    </location>
</feature>
<dbReference type="Gene3D" id="1.20.1070.10">
    <property type="entry name" value="Rhodopsin 7-helix transmembrane proteins"/>
    <property type="match status" value="1"/>
</dbReference>
<dbReference type="PANTHER" id="PTHR23112">
    <property type="entry name" value="G PROTEIN-COUPLED RECEPTOR 157-RELATED"/>
    <property type="match status" value="1"/>
</dbReference>
<feature type="transmembrane region" description="Helical" evidence="9">
    <location>
        <begin position="59"/>
        <end position="81"/>
    </location>
</feature>
<dbReference type="PRINTS" id="PR02001">
    <property type="entry name" value="GCR1CAMPR"/>
</dbReference>
<feature type="compositionally biased region" description="Basic and acidic residues" evidence="8">
    <location>
        <begin position="334"/>
        <end position="343"/>
    </location>
</feature>
<sequence length="343" mass="38953">MLQRNQKVMSNTTFQFTTRDEIYAILTVCSSSLSIFGGVGIIIIYVYFKDLRTCGRKLLVYLSLMDALTAFGNILGVVWLLCRAGTTCRSVYESMEFCRLHASLTIFSSISSFLWMVIIGVSLLKSIIWNMPSFARRYMKVFYIIAWPIPGLVAVVTLSLDVIGYDKNIASWCWIDPDTPAILFWQFFTGKAWEMSTYLLTIIMYSVVRGFLFKHANKSLAVSKKKSRKAALQEANLKLTFVPVVFIVLRVWGTLRFLLGSLAHYDAPWISYLQGVGDSSQGFANFILYCALTDKVRERVFAAIFLRKPIHHSTGDNSRRLRASTVETQPSSHEVTRTEEVVN</sequence>
<evidence type="ECO:0000256" key="2">
    <source>
        <dbReference type="ARBA" id="ARBA00022692"/>
    </source>
</evidence>
<comment type="subcellular location">
    <subcellularLocation>
        <location evidence="1">Membrane</location>
        <topology evidence="1">Multi-pass membrane protein</topology>
    </subcellularLocation>
</comment>
<dbReference type="InterPro" id="IPR022343">
    <property type="entry name" value="GCR1-cAMP_receptor"/>
</dbReference>
<keyword evidence="4" id="KW-0297">G-protein coupled receptor</keyword>
<dbReference type="PRINTS" id="PR02000">
    <property type="entry name" value="GCR1PLANT"/>
</dbReference>
<protein>
    <recommendedName>
        <fullName evidence="10">G-protein coupled receptors family 2 profile 2 domain-containing protein</fullName>
    </recommendedName>
</protein>
<keyword evidence="3 9" id="KW-1133">Transmembrane helix</keyword>
<evidence type="ECO:0000256" key="3">
    <source>
        <dbReference type="ARBA" id="ARBA00022989"/>
    </source>
</evidence>
<evidence type="ECO:0000256" key="8">
    <source>
        <dbReference type="SAM" id="MobiDB-lite"/>
    </source>
</evidence>
<dbReference type="Pfam" id="PF05462">
    <property type="entry name" value="Dicty_CAR"/>
    <property type="match status" value="1"/>
</dbReference>
<keyword evidence="7" id="KW-0807">Transducer</keyword>
<reference evidence="11" key="1">
    <citation type="submission" date="2022-08" db="UniProtKB">
        <authorList>
            <consortium name="EnsemblMetazoa"/>
        </authorList>
    </citation>
    <scope>IDENTIFICATION</scope>
    <source>
        <strain evidence="11">05x7-T-G4-1.051#20</strain>
    </source>
</reference>
<evidence type="ECO:0000256" key="5">
    <source>
        <dbReference type="ARBA" id="ARBA00023136"/>
    </source>
</evidence>
<evidence type="ECO:0000256" key="6">
    <source>
        <dbReference type="ARBA" id="ARBA00023170"/>
    </source>
</evidence>
<evidence type="ECO:0000256" key="4">
    <source>
        <dbReference type="ARBA" id="ARBA00023040"/>
    </source>
</evidence>
<dbReference type="GO" id="GO:0007189">
    <property type="term" value="P:adenylate cyclase-activating G protein-coupled receptor signaling pathway"/>
    <property type="evidence" value="ECO:0007669"/>
    <property type="project" value="TreeGrafter"/>
</dbReference>
<dbReference type="GO" id="GO:0004930">
    <property type="term" value="F:G protein-coupled receptor activity"/>
    <property type="evidence" value="ECO:0007669"/>
    <property type="project" value="UniProtKB-KW"/>
</dbReference>
<evidence type="ECO:0000313" key="11">
    <source>
        <dbReference type="EnsemblMetazoa" id="G4345.1:cds"/>
    </source>
</evidence>
<dbReference type="InterPro" id="IPR017981">
    <property type="entry name" value="GPCR_2-like_7TM"/>
</dbReference>
<dbReference type="EnsemblMetazoa" id="G4345.1">
    <property type="protein sequence ID" value="G4345.1:cds"/>
    <property type="gene ID" value="G4345"/>
</dbReference>
<keyword evidence="5 9" id="KW-0472">Membrane</keyword>
<dbReference type="GO" id="GO:0007166">
    <property type="term" value="P:cell surface receptor signaling pathway"/>
    <property type="evidence" value="ECO:0007669"/>
    <property type="project" value="InterPro"/>
</dbReference>